<evidence type="ECO:0000313" key="3">
    <source>
        <dbReference type="EMBL" id="MST95531.1"/>
    </source>
</evidence>
<proteinExistence type="predicted"/>
<evidence type="ECO:0000256" key="1">
    <source>
        <dbReference type="ARBA" id="ARBA00023239"/>
    </source>
</evidence>
<dbReference type="GO" id="GO:0016829">
    <property type="term" value="F:lyase activity"/>
    <property type="evidence" value="ECO:0007669"/>
    <property type="project" value="UniProtKB-KW"/>
</dbReference>
<dbReference type="InterPro" id="IPR029065">
    <property type="entry name" value="Enolase_C-like"/>
</dbReference>
<dbReference type="CDD" id="cd03316">
    <property type="entry name" value="MR_like"/>
    <property type="match status" value="1"/>
</dbReference>
<organism evidence="3 4">
    <name type="scientific">Victivallis lenta</name>
    <dbReference type="NCBI Taxonomy" id="2606640"/>
    <lineage>
        <taxon>Bacteria</taxon>
        <taxon>Pseudomonadati</taxon>
        <taxon>Lentisphaerota</taxon>
        <taxon>Lentisphaeria</taxon>
        <taxon>Victivallales</taxon>
        <taxon>Victivallaceae</taxon>
        <taxon>Victivallis</taxon>
    </lineage>
</organism>
<sequence length="387" mass="42623">MKITQVEAVLVGAPTPGCGLLSNRNYFYILLHTDEGLTGLGEATLESHDESVLGSLRDLEDLIIGQDPRQVGKLMQTLIRQRFWKGGVVKASAVSGVELACWDLIGKAAGKPVCELLGGAVRDRVRVYANGWTGGATDPAIIREKAAAALEYGYSAFKFSLAVPSWPVRDLETVRRIRRAAETIREAVGPDSPLLFDGHGRYDSRLAIQVGQALEELNLMFFEEPVQPEDEEGMALVADKVNIPIAAGERLTRLQEFRRLFEKRAICIAQPDLAHCHGFGEGLKVAHLAEAFDGFVAPHCPMSPVITAISLHLDAVAPNFLIQERLFLDDWRNEIITEPLKVKEGYLELPSGPGWGIELDMEMVRKHPRIVAGTPRLFRPDGAVCDW</sequence>
<accession>A0A844FYK9</accession>
<keyword evidence="4" id="KW-1185">Reference proteome</keyword>
<dbReference type="PANTHER" id="PTHR48080">
    <property type="entry name" value="D-GALACTONATE DEHYDRATASE-RELATED"/>
    <property type="match status" value="1"/>
</dbReference>
<dbReference type="AlphaFoldDB" id="A0A844FYK9"/>
<dbReference type="SMART" id="SM00922">
    <property type="entry name" value="MR_MLE"/>
    <property type="match status" value="1"/>
</dbReference>
<dbReference type="Pfam" id="PF13378">
    <property type="entry name" value="MR_MLE_C"/>
    <property type="match status" value="1"/>
</dbReference>
<evidence type="ECO:0000259" key="2">
    <source>
        <dbReference type="SMART" id="SM00922"/>
    </source>
</evidence>
<dbReference type="RefSeq" id="WP_154416644.1">
    <property type="nucleotide sequence ID" value="NZ_CALXOB010000042.1"/>
</dbReference>
<dbReference type="InterPro" id="IPR013342">
    <property type="entry name" value="Mandelate_racemase_C"/>
</dbReference>
<dbReference type="Gene3D" id="3.20.20.120">
    <property type="entry name" value="Enolase-like C-terminal domain"/>
    <property type="match status" value="1"/>
</dbReference>
<dbReference type="SUPFAM" id="SSF54826">
    <property type="entry name" value="Enolase N-terminal domain-like"/>
    <property type="match status" value="1"/>
</dbReference>
<reference evidence="3 4" key="1">
    <citation type="submission" date="2019-08" db="EMBL/GenBank/DDBJ databases">
        <title>In-depth cultivation of the pig gut microbiome towards novel bacterial diversity and tailored functional studies.</title>
        <authorList>
            <person name="Wylensek D."/>
            <person name="Hitch T.C.A."/>
            <person name="Clavel T."/>
        </authorList>
    </citation>
    <scope>NUCLEOTIDE SEQUENCE [LARGE SCALE GENOMIC DNA]</scope>
    <source>
        <strain evidence="3 4">BBE-744-WT-12</strain>
    </source>
</reference>
<comment type="caution">
    <text evidence="3">The sequence shown here is derived from an EMBL/GenBank/DDBJ whole genome shotgun (WGS) entry which is preliminary data.</text>
</comment>
<dbReference type="SFLD" id="SFLDG00179">
    <property type="entry name" value="mandelate_racemase"/>
    <property type="match status" value="1"/>
</dbReference>
<gene>
    <name evidence="3" type="ORF">FYJ85_00520</name>
</gene>
<dbReference type="SUPFAM" id="SSF51604">
    <property type="entry name" value="Enolase C-terminal domain-like"/>
    <property type="match status" value="1"/>
</dbReference>
<protein>
    <submittedName>
        <fullName evidence="3">Mandelate racemase/muconate lactonizing enzyme family protein</fullName>
    </submittedName>
</protein>
<keyword evidence="1" id="KW-0456">Lyase</keyword>
<dbReference type="InterPro" id="IPR036849">
    <property type="entry name" value="Enolase-like_C_sf"/>
</dbReference>
<dbReference type="InterPro" id="IPR013341">
    <property type="entry name" value="Mandelate_racemase_N_dom"/>
</dbReference>
<feature type="domain" description="Mandelate racemase/muconate lactonizing enzyme C-terminal" evidence="2">
    <location>
        <begin position="139"/>
        <end position="244"/>
    </location>
</feature>
<dbReference type="Pfam" id="PF02746">
    <property type="entry name" value="MR_MLE_N"/>
    <property type="match status" value="1"/>
</dbReference>
<dbReference type="InterPro" id="IPR034593">
    <property type="entry name" value="DgoD-like"/>
</dbReference>
<dbReference type="SFLD" id="SFLDS00001">
    <property type="entry name" value="Enolase"/>
    <property type="match status" value="1"/>
</dbReference>
<dbReference type="EMBL" id="VUNS01000001">
    <property type="protein sequence ID" value="MST95531.1"/>
    <property type="molecule type" value="Genomic_DNA"/>
</dbReference>
<name>A0A844FYK9_9BACT</name>
<dbReference type="Proteomes" id="UP000435649">
    <property type="component" value="Unassembled WGS sequence"/>
</dbReference>
<evidence type="ECO:0000313" key="4">
    <source>
        <dbReference type="Proteomes" id="UP000435649"/>
    </source>
</evidence>
<dbReference type="InterPro" id="IPR029017">
    <property type="entry name" value="Enolase-like_N"/>
</dbReference>
<dbReference type="PANTHER" id="PTHR48080:SF2">
    <property type="entry name" value="D-GALACTONATE DEHYDRATASE"/>
    <property type="match status" value="1"/>
</dbReference>
<dbReference type="Gene3D" id="3.30.390.10">
    <property type="entry name" value="Enolase-like, N-terminal domain"/>
    <property type="match status" value="1"/>
</dbReference>